<evidence type="ECO:0000313" key="2">
    <source>
        <dbReference type="EMBL" id="CUS58586.1"/>
    </source>
</evidence>
<keyword evidence="1" id="KW-1133">Transmembrane helix</keyword>
<evidence type="ECO:0000256" key="1">
    <source>
        <dbReference type="SAM" id="Phobius"/>
    </source>
</evidence>
<keyword evidence="1" id="KW-0812">Transmembrane</keyword>
<accession>A0A0S4M0T1</accession>
<dbReference type="InterPro" id="IPR042106">
    <property type="entry name" value="Nuo/plastoQ_OxRdtase_6_NuoJ"/>
</dbReference>
<reference evidence="2" key="1">
    <citation type="journal article" date="2015" name="PeerJ">
        <title>Phylogenetic analysis of higher-level relationships within Hydroidolina (Cnidaria: Hydrozoa) using mitochondrial genome data and insight into their mitochondrial transcription.</title>
        <authorList>
            <person name="Kayal E."/>
            <person name="Bentlage B."/>
            <person name="Cartwright P."/>
            <person name="Yanagihara A.A."/>
            <person name="Lindsay D.J."/>
            <person name="Hopcroft R.R."/>
            <person name="Collins A.G."/>
        </authorList>
    </citation>
    <scope>NUCLEOTIDE SEQUENCE</scope>
</reference>
<dbReference type="EMBL" id="LN901206">
    <property type="protein sequence ID" value="CUS58586.1"/>
    <property type="molecule type" value="Genomic_DNA"/>
</dbReference>
<feature type="non-terminal residue" evidence="2">
    <location>
        <position position="1"/>
    </location>
</feature>
<dbReference type="AlphaFoldDB" id="A0A0S4M0T1"/>
<gene>
    <name evidence="2" type="primary">nad6</name>
</gene>
<protein>
    <submittedName>
        <fullName evidence="2">NADH dehydrogenase subunit 6</fullName>
    </submittedName>
</protein>
<feature type="transmembrane region" description="Helical" evidence="1">
    <location>
        <begin position="66"/>
        <end position="90"/>
    </location>
</feature>
<organism evidence="2">
    <name type="scientific">Nanomia bijuga</name>
    <name type="common">Pelagic siphonophore</name>
    <name type="synonym">Physsophora bijuga</name>
    <dbReference type="NCBI Taxonomy" id="168759"/>
    <lineage>
        <taxon>Eukaryota</taxon>
        <taxon>Metazoa</taxon>
        <taxon>Cnidaria</taxon>
        <taxon>Hydrozoa</taxon>
        <taxon>Hydroidolina</taxon>
        <taxon>Siphonophorae</taxon>
        <taxon>Physonectae</taxon>
        <taxon>Agalmatidae</taxon>
        <taxon>Nanomia</taxon>
    </lineage>
</organism>
<keyword evidence="2" id="KW-0496">Mitochondrion</keyword>
<sequence length="111" mass="12884">LDLQEFKKIPAFNIIPLLVLIFIMIFSNSFIINYLSELTLEILGVNNWLFSNEDDLFLIGSLLYNYLYIPLIIITLLLLVALVGVIILGLETSEKRKQDLNTQQRRNISWI</sequence>
<feature type="transmembrane region" description="Helical" evidence="1">
    <location>
        <begin position="12"/>
        <end position="35"/>
    </location>
</feature>
<geneLocation type="mitochondrion" evidence="2"/>
<keyword evidence="1" id="KW-0472">Membrane</keyword>
<name>A0A0S4M0T1_NANBJ</name>
<dbReference type="Gene3D" id="1.20.120.1200">
    <property type="entry name" value="NADH-ubiquinone/plastoquinone oxidoreductase chain 6, subunit NuoJ"/>
    <property type="match status" value="1"/>
</dbReference>
<proteinExistence type="predicted"/>